<keyword evidence="19" id="KW-1185">Reference proteome</keyword>
<dbReference type="Gene3D" id="2.60.40.1730">
    <property type="entry name" value="tricorn interacting facor f3 domain"/>
    <property type="match status" value="1"/>
</dbReference>
<comment type="similarity">
    <text evidence="3">Belongs to the peptidase M1 family.</text>
</comment>
<dbReference type="NCBIfam" id="TIGR02414">
    <property type="entry name" value="pepN_proteo"/>
    <property type="match status" value="1"/>
</dbReference>
<accession>A0A516H5A3</accession>
<dbReference type="InterPro" id="IPR024601">
    <property type="entry name" value="Peptidase_M1_pepN_C"/>
</dbReference>
<dbReference type="InterPro" id="IPR035414">
    <property type="entry name" value="Peptidase_M1_pepN_Ig-like"/>
</dbReference>
<evidence type="ECO:0000259" key="14">
    <source>
        <dbReference type="Pfam" id="PF01433"/>
    </source>
</evidence>
<comment type="cofactor">
    <cofactor evidence="2">
        <name>Zn(2+)</name>
        <dbReference type="ChEBI" id="CHEBI:29105"/>
    </cofactor>
</comment>
<evidence type="ECO:0000259" key="17">
    <source>
        <dbReference type="Pfam" id="PF17900"/>
    </source>
</evidence>
<keyword evidence="9 18" id="KW-0378">Hydrolase</keyword>
<dbReference type="SUPFAM" id="SSF63737">
    <property type="entry name" value="Leukotriene A4 hydrolase N-terminal domain"/>
    <property type="match status" value="1"/>
</dbReference>
<dbReference type="FunFam" id="2.60.40.1730:FF:000005">
    <property type="entry name" value="Aminopeptidase N"/>
    <property type="match status" value="1"/>
</dbReference>
<protein>
    <recommendedName>
        <fullName evidence="5 13">Aminopeptidase N</fullName>
        <ecNumber evidence="4 13">3.4.11.2</ecNumber>
    </recommendedName>
</protein>
<dbReference type="RefSeq" id="WP_144257975.1">
    <property type="nucleotide sequence ID" value="NZ_CP041636.1"/>
</dbReference>
<evidence type="ECO:0000313" key="19">
    <source>
        <dbReference type="Proteomes" id="UP000317496"/>
    </source>
</evidence>
<evidence type="ECO:0000256" key="13">
    <source>
        <dbReference type="NCBIfam" id="TIGR02414"/>
    </source>
</evidence>
<reference evidence="18 19" key="1">
    <citation type="submission" date="2019-07" db="EMBL/GenBank/DDBJ databases">
        <title>Genome sequencing for Ferrovibrio sp. K5.</title>
        <authorList>
            <person name="Park S.-J."/>
        </authorList>
    </citation>
    <scope>NUCLEOTIDE SEQUENCE [LARGE SCALE GENOMIC DNA]</scope>
    <source>
        <strain evidence="18 19">K5</strain>
    </source>
</reference>
<feature type="domain" description="Peptidase M1 alanyl aminopeptidase C-terminal" evidence="16">
    <location>
        <begin position="554"/>
        <end position="872"/>
    </location>
</feature>
<evidence type="ECO:0000256" key="8">
    <source>
        <dbReference type="ARBA" id="ARBA00022723"/>
    </source>
</evidence>
<keyword evidence="7" id="KW-0645">Protease</keyword>
<dbReference type="Pfam" id="PF01433">
    <property type="entry name" value="Peptidase_M1"/>
    <property type="match status" value="1"/>
</dbReference>
<dbReference type="OrthoDB" id="100605at2"/>
<evidence type="ECO:0000256" key="9">
    <source>
        <dbReference type="ARBA" id="ARBA00022801"/>
    </source>
</evidence>
<dbReference type="InterPro" id="IPR038438">
    <property type="entry name" value="PepN_Ig-like_sf"/>
</dbReference>
<evidence type="ECO:0000256" key="2">
    <source>
        <dbReference type="ARBA" id="ARBA00001947"/>
    </source>
</evidence>
<dbReference type="InterPro" id="IPR001930">
    <property type="entry name" value="Peptidase_M1"/>
</dbReference>
<feature type="domain" description="Aminopeptidase N-like N-terminal" evidence="17">
    <location>
        <begin position="42"/>
        <end position="188"/>
    </location>
</feature>
<feature type="domain" description="Peptidase M1 alanyl aminopeptidase Ig-like fold" evidence="15">
    <location>
        <begin position="446"/>
        <end position="548"/>
    </location>
</feature>
<dbReference type="InterPro" id="IPR027268">
    <property type="entry name" value="Peptidase_M4/M1_CTD_sf"/>
</dbReference>
<evidence type="ECO:0000256" key="3">
    <source>
        <dbReference type="ARBA" id="ARBA00010136"/>
    </source>
</evidence>
<evidence type="ECO:0000259" key="15">
    <source>
        <dbReference type="Pfam" id="PF11940"/>
    </source>
</evidence>
<dbReference type="Gene3D" id="1.10.390.10">
    <property type="entry name" value="Neutral Protease Domain 2"/>
    <property type="match status" value="1"/>
</dbReference>
<dbReference type="Gene3D" id="1.25.50.10">
    <property type="entry name" value="Peptidase M1, alanyl aminopeptidase, C-terminal domain"/>
    <property type="match status" value="1"/>
</dbReference>
<dbReference type="InterPro" id="IPR042097">
    <property type="entry name" value="Aminopeptidase_N-like_N_sf"/>
</dbReference>
<keyword evidence="11" id="KW-0482">Metalloprotease</keyword>
<dbReference type="InterPro" id="IPR012779">
    <property type="entry name" value="Peptidase_M1_pepN"/>
</dbReference>
<dbReference type="PRINTS" id="PR00756">
    <property type="entry name" value="ALADIPTASE"/>
</dbReference>
<evidence type="ECO:0000256" key="5">
    <source>
        <dbReference type="ARBA" id="ARBA00015611"/>
    </source>
</evidence>
<dbReference type="SUPFAM" id="SSF55486">
    <property type="entry name" value="Metalloproteases ('zincins'), catalytic domain"/>
    <property type="match status" value="1"/>
</dbReference>
<name>A0A516H5A3_9PROT</name>
<dbReference type="EMBL" id="CP041636">
    <property type="protein sequence ID" value="QDO98979.1"/>
    <property type="molecule type" value="Genomic_DNA"/>
</dbReference>
<dbReference type="CDD" id="cd09600">
    <property type="entry name" value="M1_APN"/>
    <property type="match status" value="1"/>
</dbReference>
<dbReference type="Pfam" id="PF11940">
    <property type="entry name" value="DUF3458"/>
    <property type="match status" value="1"/>
</dbReference>
<evidence type="ECO:0000256" key="1">
    <source>
        <dbReference type="ARBA" id="ARBA00000098"/>
    </source>
</evidence>
<dbReference type="KEGG" id="fer:FNB15_17630"/>
<keyword evidence="6 18" id="KW-0031">Aminopeptidase</keyword>
<dbReference type="EC" id="3.4.11.2" evidence="4 13"/>
<evidence type="ECO:0000313" key="18">
    <source>
        <dbReference type="EMBL" id="QDO98979.1"/>
    </source>
</evidence>
<dbReference type="GO" id="GO:0006508">
    <property type="term" value="P:proteolysis"/>
    <property type="evidence" value="ECO:0007669"/>
    <property type="project" value="UniProtKB-UniRule"/>
</dbReference>
<proteinExistence type="inferred from homology"/>
<dbReference type="Pfam" id="PF17432">
    <property type="entry name" value="DUF3458_C"/>
    <property type="match status" value="1"/>
</dbReference>
<dbReference type="Gene3D" id="3.30.2010.30">
    <property type="match status" value="1"/>
</dbReference>
<evidence type="ECO:0000256" key="4">
    <source>
        <dbReference type="ARBA" id="ARBA00012564"/>
    </source>
</evidence>
<dbReference type="GO" id="GO:0008270">
    <property type="term" value="F:zinc ion binding"/>
    <property type="evidence" value="ECO:0007669"/>
    <property type="project" value="InterPro"/>
</dbReference>
<dbReference type="FunFam" id="2.60.40.1840:FF:000001">
    <property type="entry name" value="Aminopeptidase N"/>
    <property type="match status" value="1"/>
</dbReference>
<evidence type="ECO:0000256" key="10">
    <source>
        <dbReference type="ARBA" id="ARBA00022833"/>
    </source>
</evidence>
<dbReference type="PANTHER" id="PTHR46322:SF1">
    <property type="entry name" value="PUROMYCIN-SENSITIVE AMINOPEPTIDASE"/>
    <property type="match status" value="1"/>
</dbReference>
<keyword evidence="10" id="KW-0862">Zinc</keyword>
<gene>
    <name evidence="18" type="primary">pepN</name>
    <name evidence="18" type="ORF">FNB15_17630</name>
</gene>
<dbReference type="Gene3D" id="2.60.40.1840">
    <property type="match status" value="1"/>
</dbReference>
<evidence type="ECO:0000256" key="6">
    <source>
        <dbReference type="ARBA" id="ARBA00022438"/>
    </source>
</evidence>
<dbReference type="InterPro" id="IPR014782">
    <property type="entry name" value="Peptidase_M1_dom"/>
</dbReference>
<dbReference type="FunFam" id="3.30.2010.30:FF:000002">
    <property type="entry name" value="Putative aminopeptidase N"/>
    <property type="match status" value="1"/>
</dbReference>
<keyword evidence="8" id="KW-0479">Metal-binding</keyword>
<comment type="function">
    <text evidence="12">Aminopeptidase N is involved in the degradation of intracellular peptides generated by protein breakdown during normal growth as well as in response to nutrient starvation.</text>
</comment>
<evidence type="ECO:0000256" key="11">
    <source>
        <dbReference type="ARBA" id="ARBA00023049"/>
    </source>
</evidence>
<evidence type="ECO:0000256" key="12">
    <source>
        <dbReference type="ARBA" id="ARBA00059739"/>
    </source>
</evidence>
<evidence type="ECO:0000256" key="7">
    <source>
        <dbReference type="ARBA" id="ARBA00022670"/>
    </source>
</evidence>
<dbReference type="Proteomes" id="UP000317496">
    <property type="component" value="Chromosome"/>
</dbReference>
<comment type="catalytic activity">
    <reaction evidence="1">
        <text>Release of an N-terminal amino acid, Xaa-|-Yaa- from a peptide, amide or arylamide. Xaa is preferably Ala, but may be most amino acids including Pro (slow action). When a terminal hydrophobic residue is followed by a prolyl residue, the two may be released as an intact Xaa-Pro dipeptide.</text>
        <dbReference type="EC" id="3.4.11.2"/>
    </reaction>
</comment>
<feature type="domain" description="Peptidase M1 membrane alanine aminopeptidase" evidence="14">
    <location>
        <begin position="227"/>
        <end position="441"/>
    </location>
</feature>
<dbReference type="InterPro" id="IPR037144">
    <property type="entry name" value="Peptidase_M1_pepN_C_sf"/>
</dbReference>
<dbReference type="FunFam" id="1.10.390.10:FF:000002">
    <property type="entry name" value="Aminopeptidase N"/>
    <property type="match status" value="1"/>
</dbReference>
<dbReference type="Pfam" id="PF17900">
    <property type="entry name" value="Peptidase_M1_N"/>
    <property type="match status" value="1"/>
</dbReference>
<dbReference type="InterPro" id="IPR045357">
    <property type="entry name" value="Aminopeptidase_N-like_N"/>
</dbReference>
<dbReference type="GO" id="GO:0008237">
    <property type="term" value="F:metallopeptidase activity"/>
    <property type="evidence" value="ECO:0007669"/>
    <property type="project" value="UniProtKB-UniRule"/>
</dbReference>
<dbReference type="AlphaFoldDB" id="A0A516H5A3"/>
<evidence type="ECO:0000259" key="16">
    <source>
        <dbReference type="Pfam" id="PF17432"/>
    </source>
</evidence>
<dbReference type="PANTHER" id="PTHR46322">
    <property type="entry name" value="PUROMYCIN-SENSITIVE AMINOPEPTIDASE"/>
    <property type="match status" value="1"/>
</dbReference>
<organism evidence="18 19">
    <name type="scientific">Ferrovibrio terrae</name>
    <dbReference type="NCBI Taxonomy" id="2594003"/>
    <lineage>
        <taxon>Bacteria</taxon>
        <taxon>Pseudomonadati</taxon>
        <taxon>Pseudomonadota</taxon>
        <taxon>Alphaproteobacteria</taxon>
        <taxon>Rhodospirillales</taxon>
        <taxon>Rhodospirillaceae</taxon>
        <taxon>Ferrovibrio</taxon>
    </lineage>
</organism>
<sequence>MTAQPTAIHRKDYRAPDFRIETVELEFDLQPEATRVKSKLAVAPQSAGAALKLDGEDIELLSVVIDGRKLLPADYTADEHGLTIATVPSSAFTLEIETRINPKGNTHLSGLYQSSGVYCTQCEAQGFRRITYFPDRPDVMSTYRVTIRGDKKANPVLLSNGNLVEEGGLSDGRHYAVWHDPFPKPCYLFALVAGDLAVNEDEFVTRSGRKVALRIFVEHGKVERTAYAMDALKRSMRWDETRFDLEYDLDLFNIVAVSDFNMGAMENKSLNVFNDKYILADHETATDTDYAGIEAVVAHEYFHNWTGNRITCRDWFQLSLKEGLTVFRDQEFTSDMRSRPVKRIQDVRLLRGRQFPEDAGPLAHPIRPDSYIAIDNFYTATVYEKGSEVIRMIHTMLGEDGFQKGMKLYVERHDGEAATCDQFVAAMADANKVDLSQFQRWYSQAGTPEVVVEGSYDPGSGDYELTVTQVVPPTPGQPDKQPVQMPFGIGLLDAQGRDIALKADTAAMPRPGMLNVTAPTQTFKFKGVPKPKAISLNRGFSAPVVVKAKQPGEAQAFLMAHDSDAFARWEAGQQYATELLLARVANPAKPFDPAFIEAIGLTLRDDKLEQAFVAEAITLPSEDYIADRMAVVDVDGIHAARRALRLEIVRTYRKQLEDIYSRNTTPGTYSPDSTSAGRRALKNAALSYLSEQADEDAGLRRLIHDQYSKADNMTDRAAALRLLVDIAGPEREAALADFYQRFADDALVLDKWLMLQAISTLPETLENVRSLLTHPAFSMQKPNKVRSLIGAFTANALRYHAADGSGYAFHADRMLELEPINPQVAARLLAPLGRWRRFDAARQEKMKAELRRVLAKPNLSRDVYEIASKSLEN</sequence>
<dbReference type="GO" id="GO:0016285">
    <property type="term" value="F:alanyl aminopeptidase activity"/>
    <property type="evidence" value="ECO:0007669"/>
    <property type="project" value="UniProtKB-EC"/>
</dbReference>